<dbReference type="PANTHER" id="PTHR43033:SF3">
    <property type="entry name" value="TRNA(ILE)-LYSIDINE SYNTHETASE"/>
    <property type="match status" value="1"/>
</dbReference>
<dbReference type="HAMAP" id="MF_01161">
    <property type="entry name" value="tRNA_Ile_lys_synt"/>
    <property type="match status" value="1"/>
</dbReference>
<proteinExistence type="inferred from homology"/>
<keyword evidence="5" id="KW-0067">ATP-binding</keyword>
<dbReference type="Pfam" id="PF06041">
    <property type="entry name" value="DUF924"/>
    <property type="match status" value="1"/>
</dbReference>
<comment type="caution">
    <text evidence="9">The sequence shown here is derived from an EMBL/GenBank/DDBJ whole genome shotgun (WGS) entry which is preliminary data.</text>
</comment>
<dbReference type="EMBL" id="CAICTM010000634">
    <property type="protein sequence ID" value="CAB9514148.1"/>
    <property type="molecule type" value="Genomic_DNA"/>
</dbReference>
<feature type="compositionally biased region" description="Basic and acidic residues" evidence="7">
    <location>
        <begin position="481"/>
        <end position="492"/>
    </location>
</feature>
<dbReference type="GO" id="GO:0032267">
    <property type="term" value="F:tRNA(Ile)-lysidine synthase activity"/>
    <property type="evidence" value="ECO:0007669"/>
    <property type="project" value="UniProtKB-EC"/>
</dbReference>
<keyword evidence="2" id="KW-0436">Ligase</keyword>
<sequence>MSQDCGTAAVSAYAPLRRNSFLEHPPRTSAQRLSTLTLGLTLVAIRFWKDAKLWQELLPLEWQQLISVYLQKWRRGSARTITSLAQQLLGAIQEQLAPFVETLSSQSQSMLIRMATNNGNTNNTHKKNTHNKTGGNSNKPPSRGAHASSASQDAPTSILCDGSSTQFSTQQHDYDEDRVRQNQSLIRRVLHYWFGQYDPDTAQKKLWMIAHSSGAHRVAVDSEIADLFTPLLCELATAAADNNNTSSDCRWKQWCADKDMYGYQGKLAAIIVLDQLSRHIQRHYHQEREASTNNNLPAQDILDKLALKTAQLLTQAHQSEIQCGMIPLPQYIFGLMPYRHASTLDSVQYVQTCVELAANLNLQMEDMTSRFRKATNRRMALLQDEARRTGKLTVSNNTATTVADDQATGADSASAQNSTADGNNTPKKFSDEDILETFPFQADMSDAADHPVVKTIQAFLADRGIHPVGVPGKKKDHRKSRNDNGDNQRGKDGTVTNDATTLNKASLIVSLSGGVDSMVIASVLAHLKTDLHYPHLEIVAIHIDYANRPESKAEAEYVERYCHQLGIRFVVRRIEEVTRGTTARDEYEQRARQMRYDMYRTAADQQRHCSDETVGVMLGHHRGDLRENVLSNAHKGCGPLDLSGMTPVSQNDGVTIYRPLLPLEKKAVYDYAHRFGVPYFKDTTPHWSTRGKLRNKLLPLLEEIYGEGSMNNLSTLATESDECRSLLHDVLLKPFMDRVARTPMGIVFETAPFIERGEFFWKFVLREVLHSAGLGMFSDKSVLSFLERVNPVHTIKKTIREGWLQCRRDYAVYLQADGRVYVFHPDSFPWRKADGYKCFGQTYDLSETKATTVGPWIIEAKLCLVENESERVVLLKRKAVPSMDHFMTGYLEYYVEVPNLPTLSNNTESEFSPAPLIFSSSFNRATRPSAWKSTDDKIQDTLPLLGNSASPQGSKGLQADNPMSLVRVTLDRRSSSK</sequence>
<dbReference type="CDD" id="cd01992">
    <property type="entry name" value="TilS_N"/>
    <property type="match status" value="1"/>
</dbReference>
<dbReference type="NCBIfam" id="TIGR02432">
    <property type="entry name" value="lysidine_TilS_N"/>
    <property type="match status" value="1"/>
</dbReference>
<dbReference type="PROSITE" id="PS50096">
    <property type="entry name" value="IQ"/>
    <property type="match status" value="1"/>
</dbReference>
<organism evidence="9 10">
    <name type="scientific">Seminavis robusta</name>
    <dbReference type="NCBI Taxonomy" id="568900"/>
    <lineage>
        <taxon>Eukaryota</taxon>
        <taxon>Sar</taxon>
        <taxon>Stramenopiles</taxon>
        <taxon>Ochrophyta</taxon>
        <taxon>Bacillariophyta</taxon>
        <taxon>Bacillariophyceae</taxon>
        <taxon>Bacillariophycidae</taxon>
        <taxon>Naviculales</taxon>
        <taxon>Naviculaceae</taxon>
        <taxon>Seminavis</taxon>
    </lineage>
</organism>
<reference evidence="9" key="1">
    <citation type="submission" date="2020-06" db="EMBL/GenBank/DDBJ databases">
        <authorList>
            <consortium name="Plant Systems Biology data submission"/>
        </authorList>
    </citation>
    <scope>NUCLEOTIDE SEQUENCE</scope>
    <source>
        <strain evidence="9">D6</strain>
    </source>
</reference>
<dbReference type="Gene3D" id="3.40.50.620">
    <property type="entry name" value="HUPs"/>
    <property type="match status" value="1"/>
</dbReference>
<protein>
    <recommendedName>
        <fullName evidence="1">tRNA(Ile)-lysidine synthetase</fullName>
        <ecNumber evidence="1">6.3.4.19</ecNumber>
    </recommendedName>
</protein>
<gene>
    <name evidence="9" type="ORF">SEMRO_635_G179090.1</name>
</gene>
<evidence type="ECO:0000259" key="8">
    <source>
        <dbReference type="Pfam" id="PF01171"/>
    </source>
</evidence>
<evidence type="ECO:0000256" key="3">
    <source>
        <dbReference type="ARBA" id="ARBA00022694"/>
    </source>
</evidence>
<dbReference type="EC" id="6.3.4.19" evidence="1"/>
<dbReference type="InterPro" id="IPR014729">
    <property type="entry name" value="Rossmann-like_a/b/a_fold"/>
</dbReference>
<feature type="region of interest" description="Disordered" evidence="7">
    <location>
        <begin position="942"/>
        <end position="977"/>
    </location>
</feature>
<dbReference type="GO" id="GO:0005524">
    <property type="term" value="F:ATP binding"/>
    <property type="evidence" value="ECO:0007669"/>
    <property type="project" value="UniProtKB-KW"/>
</dbReference>
<dbReference type="SUPFAM" id="SSF48452">
    <property type="entry name" value="TPR-like"/>
    <property type="match status" value="1"/>
</dbReference>
<feature type="region of interest" description="Disordered" evidence="7">
    <location>
        <begin position="466"/>
        <end position="498"/>
    </location>
</feature>
<dbReference type="InterPro" id="IPR012795">
    <property type="entry name" value="tRNA_Ile_lys_synt_N"/>
</dbReference>
<feature type="compositionally biased region" description="Polar residues" evidence="7">
    <location>
        <begin position="392"/>
        <end position="427"/>
    </location>
</feature>
<dbReference type="OrthoDB" id="434144at2759"/>
<evidence type="ECO:0000256" key="2">
    <source>
        <dbReference type="ARBA" id="ARBA00022598"/>
    </source>
</evidence>
<evidence type="ECO:0000256" key="1">
    <source>
        <dbReference type="ARBA" id="ARBA00013267"/>
    </source>
</evidence>
<keyword evidence="10" id="KW-1185">Reference proteome</keyword>
<dbReference type="Pfam" id="PF01171">
    <property type="entry name" value="ATP_bind_3"/>
    <property type="match status" value="1"/>
</dbReference>
<evidence type="ECO:0000313" key="10">
    <source>
        <dbReference type="Proteomes" id="UP001153069"/>
    </source>
</evidence>
<evidence type="ECO:0000256" key="6">
    <source>
        <dbReference type="ARBA" id="ARBA00048539"/>
    </source>
</evidence>
<dbReference type="AlphaFoldDB" id="A0A9N8HGH5"/>
<feature type="region of interest" description="Disordered" evidence="7">
    <location>
        <begin position="116"/>
        <end position="178"/>
    </location>
</feature>
<accession>A0A9N8HGH5</accession>
<dbReference type="Gene3D" id="1.20.58.320">
    <property type="entry name" value="TPR-like"/>
    <property type="match status" value="1"/>
</dbReference>
<keyword evidence="4" id="KW-0547">Nucleotide-binding</keyword>
<feature type="compositionally biased region" description="Polar residues" evidence="7">
    <location>
        <begin position="162"/>
        <end position="171"/>
    </location>
</feature>
<keyword evidence="3" id="KW-0819">tRNA processing</keyword>
<dbReference type="InterPro" id="IPR011990">
    <property type="entry name" value="TPR-like_helical_dom_sf"/>
</dbReference>
<evidence type="ECO:0000256" key="4">
    <source>
        <dbReference type="ARBA" id="ARBA00022741"/>
    </source>
</evidence>
<evidence type="ECO:0000256" key="7">
    <source>
        <dbReference type="SAM" id="MobiDB-lite"/>
    </source>
</evidence>
<dbReference type="SUPFAM" id="SSF52402">
    <property type="entry name" value="Adenine nucleotide alpha hydrolases-like"/>
    <property type="match status" value="1"/>
</dbReference>
<evidence type="ECO:0000313" key="9">
    <source>
        <dbReference type="EMBL" id="CAB9514148.1"/>
    </source>
</evidence>
<feature type="region of interest" description="Disordered" evidence="7">
    <location>
        <begin position="392"/>
        <end position="430"/>
    </location>
</feature>
<dbReference type="InterPro" id="IPR011063">
    <property type="entry name" value="TilS/TtcA_N"/>
</dbReference>
<dbReference type="InterPro" id="IPR010323">
    <property type="entry name" value="DUF924"/>
</dbReference>
<dbReference type="GO" id="GO:0008033">
    <property type="term" value="P:tRNA processing"/>
    <property type="evidence" value="ECO:0007669"/>
    <property type="project" value="UniProtKB-KW"/>
</dbReference>
<dbReference type="Proteomes" id="UP001153069">
    <property type="component" value="Unassembled WGS sequence"/>
</dbReference>
<dbReference type="PANTHER" id="PTHR43033">
    <property type="entry name" value="TRNA(ILE)-LYSIDINE SYNTHASE-RELATED"/>
    <property type="match status" value="1"/>
</dbReference>
<comment type="catalytic activity">
    <reaction evidence="6">
        <text>cytidine(34) in tRNA(Ile2) + L-lysine + ATP = lysidine(34) in tRNA(Ile2) + AMP + diphosphate + H(+)</text>
        <dbReference type="Rhea" id="RHEA:43744"/>
        <dbReference type="Rhea" id="RHEA-COMP:10625"/>
        <dbReference type="Rhea" id="RHEA-COMP:10670"/>
        <dbReference type="ChEBI" id="CHEBI:15378"/>
        <dbReference type="ChEBI" id="CHEBI:30616"/>
        <dbReference type="ChEBI" id="CHEBI:32551"/>
        <dbReference type="ChEBI" id="CHEBI:33019"/>
        <dbReference type="ChEBI" id="CHEBI:82748"/>
        <dbReference type="ChEBI" id="CHEBI:83665"/>
        <dbReference type="ChEBI" id="CHEBI:456215"/>
        <dbReference type="EC" id="6.3.4.19"/>
    </reaction>
</comment>
<name>A0A9N8HGH5_9STRA</name>
<feature type="domain" description="tRNA(Ile)-lysidine/2-thiocytidine synthase N-terminal" evidence="8">
    <location>
        <begin position="507"/>
        <end position="685"/>
    </location>
</feature>
<dbReference type="InterPro" id="IPR012094">
    <property type="entry name" value="tRNA_Ile_lys_synt"/>
</dbReference>
<evidence type="ECO:0000256" key="5">
    <source>
        <dbReference type="ARBA" id="ARBA00022840"/>
    </source>
</evidence>